<evidence type="ECO:0000313" key="5">
    <source>
        <dbReference type="Proteomes" id="UP000823790"/>
    </source>
</evidence>
<dbReference type="InterPro" id="IPR037682">
    <property type="entry name" value="TonB_C"/>
</dbReference>
<organism evidence="4 5">
    <name type="scientific">Frateuria flava</name>
    <dbReference type="NCBI Taxonomy" id="2821489"/>
    <lineage>
        <taxon>Bacteria</taxon>
        <taxon>Pseudomonadati</taxon>
        <taxon>Pseudomonadota</taxon>
        <taxon>Gammaproteobacteria</taxon>
        <taxon>Lysobacterales</taxon>
        <taxon>Rhodanobacteraceae</taxon>
        <taxon>Frateuria</taxon>
    </lineage>
</organism>
<gene>
    <name evidence="4" type="ORF">J7I44_11785</name>
</gene>
<evidence type="ECO:0000313" key="4">
    <source>
        <dbReference type="EMBL" id="MBP1474983.1"/>
    </source>
</evidence>
<proteinExistence type="predicted"/>
<dbReference type="Proteomes" id="UP000823790">
    <property type="component" value="Unassembled WGS sequence"/>
</dbReference>
<comment type="caution">
    <text evidence="4">The sequence shown here is derived from an EMBL/GenBank/DDBJ whole genome shotgun (WGS) entry which is preliminary data.</text>
</comment>
<dbReference type="SUPFAM" id="SSF74653">
    <property type="entry name" value="TolA/TonB C-terminal domain"/>
    <property type="match status" value="2"/>
</dbReference>
<reference evidence="4 5" key="1">
    <citation type="submission" date="2021-04" db="EMBL/GenBank/DDBJ databases">
        <authorList>
            <person name="Huq M.A."/>
        </authorList>
    </citation>
    <scope>NUCLEOTIDE SEQUENCE [LARGE SCALE GENOMIC DNA]</scope>
    <source>
        <strain evidence="4 5">MAH-13</strain>
    </source>
</reference>
<feature type="signal peptide" evidence="2">
    <location>
        <begin position="1"/>
        <end position="24"/>
    </location>
</feature>
<feature type="domain" description="TonB C-terminal" evidence="3">
    <location>
        <begin position="130"/>
        <end position="197"/>
    </location>
</feature>
<dbReference type="Gene3D" id="3.30.1150.10">
    <property type="match status" value="2"/>
</dbReference>
<feature type="region of interest" description="Disordered" evidence="1">
    <location>
        <begin position="201"/>
        <end position="246"/>
    </location>
</feature>
<evidence type="ECO:0000259" key="3">
    <source>
        <dbReference type="Pfam" id="PF03544"/>
    </source>
</evidence>
<dbReference type="Pfam" id="PF03544">
    <property type="entry name" value="TonB_C"/>
    <property type="match status" value="1"/>
</dbReference>
<sequence>MRARLARGAVWLAVLVVPGWTARAADGQVVRTYHLQAGLDVDAAGQVARVDLPATLPPVLGEPARASIRRWRFKPPVRAGQPVTARTYAWVDLDLVKRLDGTYGVAVSFIKNGPALALQAPRWPMEQGGGSLTMAAVVQPDGSLTDPALVASDFSSPLARKAFARAVEEAVRHSRALPELVDGKPVATRVRIPIAFRTASPSDVGEARADASAAQPAAPASESPDLAGQAIALDSPVQPLPPGPRG</sequence>
<evidence type="ECO:0000256" key="1">
    <source>
        <dbReference type="SAM" id="MobiDB-lite"/>
    </source>
</evidence>
<accession>A0ABS4DPJ1</accession>
<feature type="chain" id="PRO_5045245557" evidence="2">
    <location>
        <begin position="25"/>
        <end position="246"/>
    </location>
</feature>
<dbReference type="RefSeq" id="WP_209620836.1">
    <property type="nucleotide sequence ID" value="NZ_JAGJRS010000021.1"/>
</dbReference>
<dbReference type="EMBL" id="JAGJRS010000021">
    <property type="protein sequence ID" value="MBP1474983.1"/>
    <property type="molecule type" value="Genomic_DNA"/>
</dbReference>
<name>A0ABS4DPJ1_9GAMM</name>
<feature type="compositionally biased region" description="Low complexity" evidence="1">
    <location>
        <begin position="210"/>
        <end position="224"/>
    </location>
</feature>
<protein>
    <submittedName>
        <fullName evidence="4">Energy transducer TonB</fullName>
    </submittedName>
</protein>
<keyword evidence="2" id="KW-0732">Signal</keyword>
<evidence type="ECO:0000256" key="2">
    <source>
        <dbReference type="SAM" id="SignalP"/>
    </source>
</evidence>
<keyword evidence="5" id="KW-1185">Reference proteome</keyword>